<evidence type="ECO:0000313" key="2">
    <source>
        <dbReference type="EMBL" id="SVB14456.1"/>
    </source>
</evidence>
<gene>
    <name evidence="2" type="ORF">METZ01_LOCUS167310</name>
</gene>
<organism evidence="2">
    <name type="scientific">marine metagenome</name>
    <dbReference type="NCBI Taxonomy" id="408172"/>
    <lineage>
        <taxon>unclassified sequences</taxon>
        <taxon>metagenomes</taxon>
        <taxon>ecological metagenomes</taxon>
    </lineage>
</organism>
<sequence length="231" mass="25654">MGSEKSPFLFLFLFNKPLNFNLMKLLIKPLALILTNCLLLAQAKIDPGTIKVAYAGIKVDNVEPWVEAELQKKLSSIFDGLKPDVVMTPELVKERAGVQVDSLFMGISNDAFQRVADETGTQYVYMGKFKNVSPDNRRIMIQGEFYRYNALLKSSFRYEVLKYYERMNDEAKVIQTQLVDSIPAAANPPSLTQVGLVFGMILLIGVLFMSLTGTKVWGEGPGNGGGEPTES</sequence>
<proteinExistence type="predicted"/>
<name>A0A382BKT6_9ZZZZ</name>
<feature type="transmembrane region" description="Helical" evidence="1">
    <location>
        <begin position="191"/>
        <end position="211"/>
    </location>
</feature>
<dbReference type="EMBL" id="UINC01030297">
    <property type="protein sequence ID" value="SVB14456.1"/>
    <property type="molecule type" value="Genomic_DNA"/>
</dbReference>
<accession>A0A382BKT6</accession>
<feature type="transmembrane region" description="Helical" evidence="1">
    <location>
        <begin position="20"/>
        <end position="41"/>
    </location>
</feature>
<dbReference type="AlphaFoldDB" id="A0A382BKT6"/>
<reference evidence="2" key="1">
    <citation type="submission" date="2018-05" db="EMBL/GenBank/DDBJ databases">
        <authorList>
            <person name="Lanie J.A."/>
            <person name="Ng W.-L."/>
            <person name="Kazmierczak K.M."/>
            <person name="Andrzejewski T.M."/>
            <person name="Davidsen T.M."/>
            <person name="Wayne K.J."/>
            <person name="Tettelin H."/>
            <person name="Glass J.I."/>
            <person name="Rusch D."/>
            <person name="Podicherti R."/>
            <person name="Tsui H.-C.T."/>
            <person name="Winkler M.E."/>
        </authorList>
    </citation>
    <scope>NUCLEOTIDE SEQUENCE</scope>
</reference>
<evidence type="ECO:0000256" key="1">
    <source>
        <dbReference type="SAM" id="Phobius"/>
    </source>
</evidence>
<keyword evidence="1" id="KW-0472">Membrane</keyword>
<keyword evidence="1" id="KW-1133">Transmembrane helix</keyword>
<protein>
    <submittedName>
        <fullName evidence="2">Uncharacterized protein</fullName>
    </submittedName>
</protein>
<keyword evidence="1" id="KW-0812">Transmembrane</keyword>